<feature type="compositionally biased region" description="Polar residues" evidence="1">
    <location>
        <begin position="482"/>
        <end position="495"/>
    </location>
</feature>
<dbReference type="EMBL" id="JAVFWL010000002">
    <property type="protein sequence ID" value="KAK6738437.1"/>
    <property type="molecule type" value="Genomic_DNA"/>
</dbReference>
<organism evidence="3 4">
    <name type="scientific">Necator americanus</name>
    <name type="common">Human hookworm</name>
    <dbReference type="NCBI Taxonomy" id="51031"/>
    <lineage>
        <taxon>Eukaryota</taxon>
        <taxon>Metazoa</taxon>
        <taxon>Ecdysozoa</taxon>
        <taxon>Nematoda</taxon>
        <taxon>Chromadorea</taxon>
        <taxon>Rhabditida</taxon>
        <taxon>Rhabditina</taxon>
        <taxon>Rhabditomorpha</taxon>
        <taxon>Strongyloidea</taxon>
        <taxon>Ancylostomatidae</taxon>
        <taxon>Bunostominae</taxon>
        <taxon>Necator</taxon>
    </lineage>
</organism>
<feature type="compositionally biased region" description="Basic and acidic residues" evidence="1">
    <location>
        <begin position="406"/>
        <end position="415"/>
    </location>
</feature>
<feature type="region of interest" description="Disordered" evidence="1">
    <location>
        <begin position="126"/>
        <end position="146"/>
    </location>
</feature>
<comment type="caution">
    <text evidence="3">The sequence shown here is derived from an EMBL/GenBank/DDBJ whole genome shotgun (WGS) entry which is preliminary data.</text>
</comment>
<proteinExistence type="predicted"/>
<accession>A0ABR1CJ67</accession>
<feature type="compositionally biased region" description="Basic and acidic residues" evidence="1">
    <location>
        <begin position="198"/>
        <end position="207"/>
    </location>
</feature>
<feature type="compositionally biased region" description="Basic and acidic residues" evidence="1">
    <location>
        <begin position="438"/>
        <end position="447"/>
    </location>
</feature>
<feature type="region of interest" description="Disordered" evidence="1">
    <location>
        <begin position="363"/>
        <end position="496"/>
    </location>
</feature>
<feature type="compositionally biased region" description="Basic and acidic residues" evidence="1">
    <location>
        <begin position="278"/>
        <end position="287"/>
    </location>
</feature>
<feature type="compositionally biased region" description="Basic and acidic residues" evidence="1">
    <location>
        <begin position="310"/>
        <end position="319"/>
    </location>
</feature>
<protein>
    <submittedName>
        <fullName evidence="3">Uncharacterized protein</fullName>
    </submittedName>
</protein>
<evidence type="ECO:0000256" key="1">
    <source>
        <dbReference type="SAM" id="MobiDB-lite"/>
    </source>
</evidence>
<feature type="compositionally biased region" description="Basic and acidic residues" evidence="1">
    <location>
        <begin position="165"/>
        <end position="175"/>
    </location>
</feature>
<reference evidence="3 4" key="1">
    <citation type="submission" date="2023-08" db="EMBL/GenBank/DDBJ databases">
        <title>A Necator americanus chromosomal reference genome.</title>
        <authorList>
            <person name="Ilik V."/>
            <person name="Petrzelkova K.J."/>
            <person name="Pardy F."/>
            <person name="Fuh T."/>
            <person name="Niatou-Singa F.S."/>
            <person name="Gouil Q."/>
            <person name="Baker L."/>
            <person name="Ritchie M.E."/>
            <person name="Jex A.R."/>
            <person name="Gazzola D."/>
            <person name="Li H."/>
            <person name="Toshio Fujiwara R."/>
            <person name="Zhan B."/>
            <person name="Aroian R.V."/>
            <person name="Pafco B."/>
            <person name="Schwarz E.M."/>
        </authorList>
    </citation>
    <scope>NUCLEOTIDE SEQUENCE [LARGE SCALE GENOMIC DNA]</scope>
    <source>
        <strain evidence="3 4">Aroian</strain>
        <tissue evidence="3">Whole animal</tissue>
    </source>
</reference>
<feature type="region of interest" description="Disordered" evidence="1">
    <location>
        <begin position="161"/>
        <end position="350"/>
    </location>
</feature>
<dbReference type="PANTHER" id="PTHR36489:SF1">
    <property type="entry name" value="G-PROTEIN COUPLED RECEPTORS FAMILY 1 PROFILE DOMAIN-CONTAINING PROTEIN"/>
    <property type="match status" value="1"/>
</dbReference>
<feature type="compositionally biased region" description="Basic and acidic residues" evidence="1">
    <location>
        <begin position="230"/>
        <end position="239"/>
    </location>
</feature>
<feature type="compositionally biased region" description="Basic and acidic residues" evidence="1">
    <location>
        <begin position="246"/>
        <end position="255"/>
    </location>
</feature>
<feature type="compositionally biased region" description="Basic and acidic residues" evidence="1">
    <location>
        <begin position="470"/>
        <end position="479"/>
    </location>
</feature>
<gene>
    <name evidence="3" type="primary">Necator_chrII.g8300</name>
    <name evidence="3" type="ORF">RB195_020506</name>
</gene>
<dbReference type="Proteomes" id="UP001303046">
    <property type="component" value="Unassembled WGS sequence"/>
</dbReference>
<feature type="compositionally biased region" description="Basic and acidic residues" evidence="1">
    <location>
        <begin position="374"/>
        <end position="383"/>
    </location>
</feature>
<dbReference type="PANTHER" id="PTHR36489">
    <property type="entry name" value="PROTEIN-COUPLED RECEPTOR GPR1, PUTATIVE-RELATED"/>
    <property type="match status" value="1"/>
</dbReference>
<keyword evidence="4" id="KW-1185">Reference proteome</keyword>
<feature type="compositionally biased region" description="Basic and acidic residues" evidence="1">
    <location>
        <begin position="294"/>
        <end position="303"/>
    </location>
</feature>
<name>A0ABR1CJ67_NECAM</name>
<feature type="compositionally biased region" description="Basic and acidic residues" evidence="1">
    <location>
        <begin position="390"/>
        <end position="399"/>
    </location>
</feature>
<feature type="signal peptide" evidence="2">
    <location>
        <begin position="1"/>
        <end position="19"/>
    </location>
</feature>
<feature type="compositionally biased region" description="Low complexity" evidence="1">
    <location>
        <begin position="133"/>
        <end position="142"/>
    </location>
</feature>
<evidence type="ECO:0000313" key="3">
    <source>
        <dbReference type="EMBL" id="KAK6738437.1"/>
    </source>
</evidence>
<evidence type="ECO:0000313" key="4">
    <source>
        <dbReference type="Proteomes" id="UP001303046"/>
    </source>
</evidence>
<evidence type="ECO:0000256" key="2">
    <source>
        <dbReference type="SAM" id="SignalP"/>
    </source>
</evidence>
<feature type="chain" id="PRO_5046616421" evidence="2">
    <location>
        <begin position="20"/>
        <end position="721"/>
    </location>
</feature>
<feature type="compositionally biased region" description="Basic and acidic residues" evidence="1">
    <location>
        <begin position="214"/>
        <end position="223"/>
    </location>
</feature>
<feature type="compositionally biased region" description="Basic and acidic residues" evidence="1">
    <location>
        <begin position="422"/>
        <end position="431"/>
    </location>
</feature>
<keyword evidence="2" id="KW-0732">Signal</keyword>
<sequence>MKIPKTVILVAIFLQNVLSGPLADHGETEAVSKIVPNSNFRKCDVLGDNTISLCPSNQTNSISESNNMISRTFESKDKKYKITEEELSAEVIKNSSSFTKLGNDSIATYTYKRTFEKKFIFNRIPVPHPNQGTTTPRTPTTPSAETVVSTGYVTRTLSTNGETTAKTERVTHPPKPEVNTGWTERVTPLPLPEVTNGRTERITHPPRPEVTTGRTERVTHPPRPEVTNGRTERVTHPPRPEVTNGRTERVTHPPRPEVTNGRTERVTWPPLPEVTNGRTERITHPPRPEVTTGRTERVTHPPRPEVTTGRTERITHPPRPEVTNGRTERVTNPPLPEVTNGRTERVTHPPLPEVTIGRTERVTHPPLPEVTNGRTERVTHPPRPEVTNGRTERITHPPRPEVTNGRTERITHPPRPEVTNGRTERVTHPPRPEVTNGRTERVTHPPRPEVTNGRTERITHPPLPEVTNGRTERITHPPRPEVTNSKTERVTQSTEPEGFTAETKIVTDALSTEEMRGSTELVTQPETFGTTKVYRSANVSCLFAGDLLNFGSEQEAYEKEKKFMIEVGRRLFSTTKNAKAVSWAYGYTSGPKGLKTTFTTMKDSFAGFVEDVMTKMKYEDLEKPNLTNSGAISNLNTASDKEKNANCLVFFSGLKSANNLRKTLKLNPKGMNNFKRVVAVSLNGADLGTLVVPPKGEAVTVTDHYSEKDVSKVVDKILAVF</sequence>